<dbReference type="EMBL" id="JAPWIS010000025">
    <property type="protein sequence ID" value="MCZ4588746.1"/>
    <property type="molecule type" value="Genomic_DNA"/>
</dbReference>
<dbReference type="Gene3D" id="2.40.110.10">
    <property type="entry name" value="Butyryl-CoA Dehydrogenase, subunit A, domain 2"/>
    <property type="match status" value="1"/>
</dbReference>
<evidence type="ECO:0000259" key="6">
    <source>
        <dbReference type="Pfam" id="PF00441"/>
    </source>
</evidence>
<keyword evidence="5 9" id="KW-0560">Oxidoreductase</keyword>
<evidence type="ECO:0000313" key="8">
    <source>
        <dbReference type="EMBL" id="MCZ4588746.1"/>
    </source>
</evidence>
<dbReference type="Gene3D" id="1.10.540.10">
    <property type="entry name" value="Acyl-CoA dehydrogenase/oxidase, N-terminal domain"/>
    <property type="match status" value="1"/>
</dbReference>
<dbReference type="InterPro" id="IPR036250">
    <property type="entry name" value="AcylCo_DH-like_C"/>
</dbReference>
<dbReference type="EMBL" id="CP130956">
    <property type="protein sequence ID" value="WLF52417.1"/>
    <property type="molecule type" value="Genomic_DNA"/>
</dbReference>
<dbReference type="PANTHER" id="PTHR43884">
    <property type="entry name" value="ACYL-COA DEHYDROGENASE"/>
    <property type="match status" value="1"/>
</dbReference>
<evidence type="ECO:0000313" key="9">
    <source>
        <dbReference type="EMBL" id="WLF51786.1"/>
    </source>
</evidence>
<evidence type="ECO:0000256" key="2">
    <source>
        <dbReference type="ARBA" id="ARBA00009347"/>
    </source>
</evidence>
<keyword evidence="3" id="KW-0285">Flavoprotein</keyword>
<dbReference type="Proteomes" id="UP001231166">
    <property type="component" value="Plasmid pRho-VOC14-L"/>
</dbReference>
<dbReference type="Proteomes" id="UP001066327">
    <property type="component" value="Unassembled WGS sequence"/>
</dbReference>
<dbReference type="InterPro" id="IPR009075">
    <property type="entry name" value="AcylCo_DH/oxidase_C"/>
</dbReference>
<evidence type="ECO:0000256" key="4">
    <source>
        <dbReference type="ARBA" id="ARBA00022827"/>
    </source>
</evidence>
<reference evidence="9" key="2">
    <citation type="submission" date="2023-07" db="EMBL/GenBank/DDBJ databases">
        <title>Genomic analysis of Rhodococcus opacus VOC-14 with glycol ethers degradation activity.</title>
        <authorList>
            <person name="Narkevich D.A."/>
            <person name="Hlushen A.M."/>
            <person name="Akhremchuk A.E."/>
            <person name="Sikolenko M.A."/>
            <person name="Valentovich L.N."/>
        </authorList>
    </citation>
    <scope>NUCLEOTIDE SEQUENCE</scope>
    <source>
        <strain evidence="9">VOC-14</strain>
        <plasmid evidence="9">pRho-VOC14-L</plasmid>
    </source>
</reference>
<comment type="cofactor">
    <cofactor evidence="1">
        <name>FAD</name>
        <dbReference type="ChEBI" id="CHEBI:57692"/>
    </cofactor>
</comment>
<sequence length="374" mass="38796">MAVDAQERAALAEAVRDAASAGPREFLDDHGRPERDGRLWKVLTEQMGLGALLVPEAQGGAGAGVTELAVVVENLARTLAVVPGLSSIGIAGSLLRLVGTGPAMELLSQLGEDGRTATVCWSDPASTTPGPSAGARREQGNEKISVSGTFEFVLDGMHADVLLVPVVLGGDVAVVAVDADAPGLTRTAAVGLDLTRGMATVEFDGAPASLLGVGVPLGAAADLALVLIAAEQVGIAQHCHEAAVAWAKDRVQFDRPIGQFQAIKHQLVDLLMAVELGRSSLDVAVVAADAYLDERSEVTARDLSVAASMAQARCGDAAMFVADASLHILGGIGFTWEHDAHLYLRRAKVLEVLFGTPAEHRSRFAGFLLQAAVR</sequence>
<dbReference type="InterPro" id="IPR037069">
    <property type="entry name" value="AcylCoA_DH/ox_N_sf"/>
</dbReference>
<dbReference type="SUPFAM" id="SSF56645">
    <property type="entry name" value="Acyl-CoA dehydrogenase NM domain-like"/>
    <property type="match status" value="1"/>
</dbReference>
<evidence type="ECO:0000256" key="3">
    <source>
        <dbReference type="ARBA" id="ARBA00022630"/>
    </source>
</evidence>
<protein>
    <submittedName>
        <fullName evidence="9">Acyl-CoA dehydrogenase family protein</fullName>
        <ecNumber evidence="9">1.-.-.-</ecNumber>
    </submittedName>
    <submittedName>
        <fullName evidence="8">Acyl-CoA/acyl-ACP dehydrogenase</fullName>
    </submittedName>
</protein>
<dbReference type="AlphaFoldDB" id="A0AAX3YR69"/>
<geneLocation type="plasmid" evidence="9 12">
    <name>pRho-VOC14-L</name>
</geneLocation>
<dbReference type="Pfam" id="PF00441">
    <property type="entry name" value="Acyl-CoA_dh_1"/>
    <property type="match status" value="1"/>
</dbReference>
<dbReference type="RefSeq" id="WP_269592332.1">
    <property type="nucleotide sequence ID" value="NZ_CP130956.1"/>
</dbReference>
<dbReference type="GO" id="GO:0003995">
    <property type="term" value="F:acyl-CoA dehydrogenase activity"/>
    <property type="evidence" value="ECO:0007669"/>
    <property type="project" value="TreeGrafter"/>
</dbReference>
<accession>A0AAX3YR69</accession>
<dbReference type="SUPFAM" id="SSF47203">
    <property type="entry name" value="Acyl-CoA dehydrogenase C-terminal domain-like"/>
    <property type="match status" value="1"/>
</dbReference>
<evidence type="ECO:0000256" key="5">
    <source>
        <dbReference type="ARBA" id="ARBA00023002"/>
    </source>
</evidence>
<dbReference type="InterPro" id="IPR013786">
    <property type="entry name" value="AcylCoA_DH/ox_N"/>
</dbReference>
<reference evidence="8" key="1">
    <citation type="submission" date="2022-12" db="EMBL/GenBank/DDBJ databases">
        <authorList>
            <person name="Krivoruchko A.V."/>
            <person name="Elkin A."/>
        </authorList>
    </citation>
    <scope>NUCLEOTIDE SEQUENCE</scope>
    <source>
        <strain evidence="8">IEGM 249</strain>
    </source>
</reference>
<comment type="similarity">
    <text evidence="2">Belongs to the acyl-CoA dehydrogenase family.</text>
</comment>
<name>A0AAX3YR69_RHOOP</name>
<dbReference type="EMBL" id="CP130956">
    <property type="protein sequence ID" value="WLF51786.1"/>
    <property type="molecule type" value="Genomic_DNA"/>
</dbReference>
<evidence type="ECO:0000313" key="12">
    <source>
        <dbReference type="Proteomes" id="UP001231166"/>
    </source>
</evidence>
<evidence type="ECO:0000259" key="7">
    <source>
        <dbReference type="Pfam" id="PF02771"/>
    </source>
</evidence>
<evidence type="ECO:0000313" key="11">
    <source>
        <dbReference type="Proteomes" id="UP001066327"/>
    </source>
</evidence>
<dbReference type="Pfam" id="PF02771">
    <property type="entry name" value="Acyl-CoA_dh_N"/>
    <property type="match status" value="1"/>
</dbReference>
<evidence type="ECO:0000256" key="1">
    <source>
        <dbReference type="ARBA" id="ARBA00001974"/>
    </source>
</evidence>
<keyword evidence="4" id="KW-0274">FAD</keyword>
<evidence type="ECO:0000313" key="10">
    <source>
        <dbReference type="EMBL" id="WLF52417.1"/>
    </source>
</evidence>
<proteinExistence type="inferred from homology"/>
<keyword evidence="11" id="KW-1185">Reference proteome</keyword>
<organism evidence="9 12">
    <name type="scientific">Rhodococcus opacus</name>
    <name type="common">Nocardia opaca</name>
    <dbReference type="NCBI Taxonomy" id="37919"/>
    <lineage>
        <taxon>Bacteria</taxon>
        <taxon>Bacillati</taxon>
        <taxon>Actinomycetota</taxon>
        <taxon>Actinomycetes</taxon>
        <taxon>Mycobacteriales</taxon>
        <taxon>Nocardiaceae</taxon>
        <taxon>Rhodococcus</taxon>
    </lineage>
</organism>
<dbReference type="InterPro" id="IPR046373">
    <property type="entry name" value="Acyl-CoA_Oxase/DH_mid-dom_sf"/>
</dbReference>
<feature type="domain" description="Acyl-CoA dehydrogenase/oxidase N-terminal" evidence="7">
    <location>
        <begin position="7"/>
        <end position="95"/>
    </location>
</feature>
<feature type="domain" description="Acyl-CoA dehydrogenase/oxidase C-terminal" evidence="6">
    <location>
        <begin position="226"/>
        <end position="363"/>
    </location>
</feature>
<dbReference type="InterPro" id="IPR009100">
    <property type="entry name" value="AcylCoA_DH/oxidase_NM_dom_sf"/>
</dbReference>
<gene>
    <name evidence="8" type="ORF">O4328_34730</name>
    <name evidence="9" type="ORF">Q5707_40645</name>
    <name evidence="10" type="ORF">Q5707_44350</name>
</gene>
<dbReference type="EC" id="1.-.-.-" evidence="9"/>
<keyword evidence="9" id="KW-0614">Plasmid</keyword>
<dbReference type="GO" id="GO:0050660">
    <property type="term" value="F:flavin adenine dinucleotide binding"/>
    <property type="evidence" value="ECO:0007669"/>
    <property type="project" value="InterPro"/>
</dbReference>
<dbReference type="Gene3D" id="1.20.140.10">
    <property type="entry name" value="Butyryl-CoA Dehydrogenase, subunit A, domain 3"/>
    <property type="match status" value="1"/>
</dbReference>
<dbReference type="PANTHER" id="PTHR43884:SF20">
    <property type="entry name" value="ACYL-COA DEHYDROGENASE FADE28"/>
    <property type="match status" value="1"/>
</dbReference>